<organism evidence="1">
    <name type="scientific">Bionectria ochroleuca</name>
    <name type="common">Gliocladium roseum</name>
    <dbReference type="NCBI Taxonomy" id="29856"/>
    <lineage>
        <taxon>Eukaryota</taxon>
        <taxon>Fungi</taxon>
        <taxon>Dikarya</taxon>
        <taxon>Ascomycota</taxon>
        <taxon>Pezizomycotina</taxon>
        <taxon>Sordariomycetes</taxon>
        <taxon>Hypocreomycetidae</taxon>
        <taxon>Hypocreales</taxon>
        <taxon>Bionectriaceae</taxon>
        <taxon>Clonostachys</taxon>
    </lineage>
</organism>
<sequence>MASSDSLSNSSSLADWFDGFSHIIFFQPDDALAAETFEERVSDDAVIRINHDQLGKAKYWGIIKAARAANHMAVQSSKEIHTWNAPDGLGGGCVAQLGYFTTTKKEDGTETVGSSLTLTNVHVRDGKRVLVELTEVMNG</sequence>
<proteinExistence type="predicted"/>
<evidence type="ECO:0000313" key="1">
    <source>
        <dbReference type="EMBL" id="CEO56469.1"/>
    </source>
</evidence>
<accession>A0A0B7KH51</accession>
<protein>
    <recommendedName>
        <fullName evidence="2">SnoaL-like domain-containing protein</fullName>
    </recommendedName>
</protein>
<gene>
    <name evidence="1" type="ORF">BN869_000012527_1</name>
</gene>
<evidence type="ECO:0008006" key="2">
    <source>
        <dbReference type="Google" id="ProtNLM"/>
    </source>
</evidence>
<name>A0A0B7KH51_BIOOC</name>
<reference evidence="1" key="1">
    <citation type="submission" date="2015-01" db="EMBL/GenBank/DDBJ databases">
        <authorList>
            <person name="Durling Mikael"/>
        </authorList>
    </citation>
    <scope>NUCLEOTIDE SEQUENCE</scope>
</reference>
<dbReference type="EMBL" id="CDPU01000067">
    <property type="protein sequence ID" value="CEO56469.1"/>
    <property type="molecule type" value="Genomic_DNA"/>
</dbReference>
<dbReference type="AlphaFoldDB" id="A0A0B7KH51"/>